<feature type="transmembrane region" description="Helical" evidence="1">
    <location>
        <begin position="6"/>
        <end position="26"/>
    </location>
</feature>
<dbReference type="AlphaFoldDB" id="J9CS15"/>
<proteinExistence type="predicted"/>
<sequence length="39" mass="4532">MLIKPSSISGNTVIMSILIFFSFFVYKNTKYFAFFPNFA</sequence>
<reference evidence="2" key="1">
    <citation type="journal article" date="2012" name="PLoS ONE">
        <title>Gene sets for utilization of primary and secondary nutrition supplies in the distal gut of endangered iberian lynx.</title>
        <authorList>
            <person name="Alcaide M."/>
            <person name="Messina E."/>
            <person name="Richter M."/>
            <person name="Bargiela R."/>
            <person name="Peplies J."/>
            <person name="Huws S.A."/>
            <person name="Newbold C.J."/>
            <person name="Golyshin P.N."/>
            <person name="Simon M.A."/>
            <person name="Lopez G."/>
            <person name="Yakimov M.M."/>
            <person name="Ferrer M."/>
        </authorList>
    </citation>
    <scope>NUCLEOTIDE SEQUENCE</scope>
</reference>
<evidence type="ECO:0000256" key="1">
    <source>
        <dbReference type="SAM" id="Phobius"/>
    </source>
</evidence>
<dbReference type="EMBL" id="AMCI01002330">
    <property type="protein sequence ID" value="EJX03006.1"/>
    <property type="molecule type" value="Genomic_DNA"/>
</dbReference>
<organism evidence="2">
    <name type="scientific">gut metagenome</name>
    <dbReference type="NCBI Taxonomy" id="749906"/>
    <lineage>
        <taxon>unclassified sequences</taxon>
        <taxon>metagenomes</taxon>
        <taxon>organismal metagenomes</taxon>
    </lineage>
</organism>
<evidence type="ECO:0000313" key="2">
    <source>
        <dbReference type="EMBL" id="EJX03006.1"/>
    </source>
</evidence>
<accession>J9CS15</accession>
<name>J9CS15_9ZZZZ</name>
<keyword evidence="1" id="KW-0812">Transmembrane</keyword>
<protein>
    <submittedName>
        <fullName evidence="2">Uncharacterized protein</fullName>
    </submittedName>
</protein>
<keyword evidence="1" id="KW-0472">Membrane</keyword>
<comment type="caution">
    <text evidence="2">The sequence shown here is derived from an EMBL/GenBank/DDBJ whole genome shotgun (WGS) entry which is preliminary data.</text>
</comment>
<keyword evidence="1" id="KW-1133">Transmembrane helix</keyword>
<gene>
    <name evidence="2" type="ORF">EVA_08887</name>
</gene>